<dbReference type="InterPro" id="IPR050627">
    <property type="entry name" value="Nitroreductase/BluB"/>
</dbReference>
<feature type="non-terminal residue" evidence="5">
    <location>
        <position position="1"/>
    </location>
</feature>
<keyword evidence="2" id="KW-0288">FMN</keyword>
<evidence type="ECO:0000313" key="6">
    <source>
        <dbReference type="Proteomes" id="UP000228875"/>
    </source>
</evidence>
<dbReference type="InterPro" id="IPR000415">
    <property type="entry name" value="Nitroreductase-like"/>
</dbReference>
<proteinExistence type="predicted"/>
<evidence type="ECO:0000256" key="3">
    <source>
        <dbReference type="ARBA" id="ARBA00023002"/>
    </source>
</evidence>
<reference evidence="6" key="1">
    <citation type="submission" date="2017-09" db="EMBL/GenBank/DDBJ databases">
        <title>Depth-based differentiation of microbial function through sediment-hosted aquifers and enrichment of novel symbionts in the deep terrestrial subsurface.</title>
        <authorList>
            <person name="Probst A.J."/>
            <person name="Ladd B."/>
            <person name="Jarett J.K."/>
            <person name="Geller-Mcgrath D.E."/>
            <person name="Sieber C.M.K."/>
            <person name="Emerson J.B."/>
            <person name="Anantharaman K."/>
            <person name="Thomas B.C."/>
            <person name="Malmstrom R."/>
            <person name="Stieglmeier M."/>
            <person name="Klingl A."/>
            <person name="Woyke T."/>
            <person name="Ryan C.M."/>
            <person name="Banfield J.F."/>
        </authorList>
    </citation>
    <scope>NUCLEOTIDE SEQUENCE [LARGE SCALE GENOMIC DNA]</scope>
</reference>
<keyword evidence="3" id="KW-0560">Oxidoreductase</keyword>
<evidence type="ECO:0000256" key="1">
    <source>
        <dbReference type="ARBA" id="ARBA00022630"/>
    </source>
</evidence>
<name>A0A2M8DNN6_9BACT</name>
<gene>
    <name evidence="5" type="ORF">CO077_00255</name>
</gene>
<comment type="caution">
    <text evidence="5">The sequence shown here is derived from an EMBL/GenBank/DDBJ whole genome shotgun (WGS) entry which is preliminary data.</text>
</comment>
<evidence type="ECO:0000256" key="2">
    <source>
        <dbReference type="ARBA" id="ARBA00022643"/>
    </source>
</evidence>
<dbReference type="GO" id="GO:0016491">
    <property type="term" value="F:oxidoreductase activity"/>
    <property type="evidence" value="ECO:0007669"/>
    <property type="project" value="UniProtKB-KW"/>
</dbReference>
<sequence>GKNLYAICDVSTSIQNMMLMAEEEGLAACWVGAFDENEVAKILNLPGNLRPIAIIPVGYPAEKPETPLRVSKEEAVEFIR</sequence>
<dbReference type="AlphaFoldDB" id="A0A2M8DNN6"/>
<dbReference type="EMBL" id="PFTB01000007">
    <property type="protein sequence ID" value="PJB99710.1"/>
    <property type="molecule type" value="Genomic_DNA"/>
</dbReference>
<keyword evidence="1" id="KW-0285">Flavoprotein</keyword>
<dbReference type="Pfam" id="PF00881">
    <property type="entry name" value="Nitroreductase"/>
    <property type="match status" value="1"/>
</dbReference>
<dbReference type="PANTHER" id="PTHR23026:SF90">
    <property type="entry name" value="IODOTYROSINE DEIODINASE 1"/>
    <property type="match status" value="1"/>
</dbReference>
<evidence type="ECO:0000259" key="4">
    <source>
        <dbReference type="Pfam" id="PF00881"/>
    </source>
</evidence>
<dbReference type="InterPro" id="IPR029479">
    <property type="entry name" value="Nitroreductase"/>
</dbReference>
<organism evidence="5 6">
    <name type="scientific">Candidatus Nealsonbacteria bacterium CG_4_9_14_0_8_um_filter_35_12</name>
    <dbReference type="NCBI Taxonomy" id="1974692"/>
    <lineage>
        <taxon>Bacteria</taxon>
        <taxon>Candidatus Nealsoniibacteriota</taxon>
    </lineage>
</organism>
<feature type="domain" description="Nitroreductase" evidence="4">
    <location>
        <begin position="5"/>
        <end position="59"/>
    </location>
</feature>
<dbReference type="Gene3D" id="3.40.109.10">
    <property type="entry name" value="NADH Oxidase"/>
    <property type="match status" value="1"/>
</dbReference>
<dbReference type="SUPFAM" id="SSF55469">
    <property type="entry name" value="FMN-dependent nitroreductase-like"/>
    <property type="match status" value="1"/>
</dbReference>
<dbReference type="PANTHER" id="PTHR23026">
    <property type="entry name" value="NADPH NITROREDUCTASE"/>
    <property type="match status" value="1"/>
</dbReference>
<dbReference type="Proteomes" id="UP000228875">
    <property type="component" value="Unassembled WGS sequence"/>
</dbReference>
<accession>A0A2M8DNN6</accession>
<protein>
    <submittedName>
        <fullName evidence="5">Nitroreductase</fullName>
    </submittedName>
</protein>
<evidence type="ECO:0000313" key="5">
    <source>
        <dbReference type="EMBL" id="PJB99710.1"/>
    </source>
</evidence>